<reference evidence="2" key="1">
    <citation type="submission" date="2015-07" db="EMBL/GenBank/DDBJ databases">
        <title>Genome sequencing of Sunxiuqinia dokdonensis strain SK.</title>
        <authorList>
            <person name="Ahn S."/>
            <person name="Kim B.-C."/>
        </authorList>
    </citation>
    <scope>NUCLEOTIDE SEQUENCE [LARGE SCALE GENOMIC DNA]</scope>
    <source>
        <strain evidence="2">SK</strain>
    </source>
</reference>
<dbReference type="Proteomes" id="UP000036958">
    <property type="component" value="Unassembled WGS sequence"/>
</dbReference>
<comment type="caution">
    <text evidence="1">The sequence shown here is derived from an EMBL/GenBank/DDBJ whole genome shotgun (WGS) entry which is preliminary data.</text>
</comment>
<keyword evidence="2" id="KW-1185">Reference proteome</keyword>
<name>A0A0L8VCX9_9BACT</name>
<sequence length="41" mass="4950">MLKNFDLQKYKNTNKISHFGQLLISKMKQDFNTRLFKKACQ</sequence>
<dbReference type="STRING" id="1409788.NC99_08560"/>
<evidence type="ECO:0000313" key="1">
    <source>
        <dbReference type="EMBL" id="KOH46319.1"/>
    </source>
</evidence>
<gene>
    <name evidence="1" type="ORF">NC99_08560</name>
</gene>
<organism evidence="1 2">
    <name type="scientific">Sunxiuqinia dokdonensis</name>
    <dbReference type="NCBI Taxonomy" id="1409788"/>
    <lineage>
        <taxon>Bacteria</taxon>
        <taxon>Pseudomonadati</taxon>
        <taxon>Bacteroidota</taxon>
        <taxon>Bacteroidia</taxon>
        <taxon>Marinilabiliales</taxon>
        <taxon>Prolixibacteraceae</taxon>
        <taxon>Sunxiuqinia</taxon>
    </lineage>
</organism>
<dbReference type="AlphaFoldDB" id="A0A0L8VCX9"/>
<evidence type="ECO:0000313" key="2">
    <source>
        <dbReference type="Proteomes" id="UP000036958"/>
    </source>
</evidence>
<accession>A0A0L8VCX9</accession>
<protein>
    <submittedName>
        <fullName evidence="1">Uncharacterized protein</fullName>
    </submittedName>
</protein>
<dbReference type="EMBL" id="LGIA01000032">
    <property type="protein sequence ID" value="KOH46319.1"/>
    <property type="molecule type" value="Genomic_DNA"/>
</dbReference>
<proteinExistence type="predicted"/>